<keyword evidence="1 3" id="KW-0547">Nucleotide-binding</keyword>
<organism evidence="6 7">
    <name type="scientific">Malassezia equina</name>
    <dbReference type="NCBI Taxonomy" id="1381935"/>
    <lineage>
        <taxon>Eukaryota</taxon>
        <taxon>Fungi</taxon>
        <taxon>Dikarya</taxon>
        <taxon>Basidiomycota</taxon>
        <taxon>Ustilaginomycotina</taxon>
        <taxon>Malasseziomycetes</taxon>
        <taxon>Malasseziales</taxon>
        <taxon>Malasseziaceae</taxon>
        <taxon>Malassezia</taxon>
    </lineage>
</organism>
<feature type="region of interest" description="Disordered" evidence="4">
    <location>
        <begin position="1"/>
        <end position="54"/>
    </location>
</feature>
<dbReference type="GO" id="GO:0005524">
    <property type="term" value="F:ATP binding"/>
    <property type="evidence" value="ECO:0007669"/>
    <property type="project" value="UniProtKB-UniRule"/>
</dbReference>
<protein>
    <recommendedName>
        <fullName evidence="5">Protein kinase domain-containing protein</fullName>
    </recommendedName>
</protein>
<dbReference type="PROSITE" id="PS00108">
    <property type="entry name" value="PROTEIN_KINASE_ST"/>
    <property type="match status" value="1"/>
</dbReference>
<keyword evidence="7" id="KW-1185">Reference proteome</keyword>
<gene>
    <name evidence="6" type="ORF">MEQU1_000870</name>
</gene>
<dbReference type="EMBL" id="CP119901">
    <property type="protein sequence ID" value="WFD22205.1"/>
    <property type="molecule type" value="Genomic_DNA"/>
</dbReference>
<evidence type="ECO:0000256" key="2">
    <source>
        <dbReference type="ARBA" id="ARBA00022840"/>
    </source>
</evidence>
<evidence type="ECO:0000313" key="6">
    <source>
        <dbReference type="EMBL" id="WFD22205.1"/>
    </source>
</evidence>
<name>A0AAF0ECV4_9BASI</name>
<evidence type="ECO:0000313" key="7">
    <source>
        <dbReference type="Proteomes" id="UP001214415"/>
    </source>
</evidence>
<dbReference type="Pfam" id="PF00069">
    <property type="entry name" value="Pkinase"/>
    <property type="match status" value="1"/>
</dbReference>
<dbReference type="Gene3D" id="1.10.510.10">
    <property type="entry name" value="Transferase(Phosphotransferase) domain 1"/>
    <property type="match status" value="1"/>
</dbReference>
<dbReference type="PROSITE" id="PS50011">
    <property type="entry name" value="PROTEIN_KINASE_DOM"/>
    <property type="match status" value="1"/>
</dbReference>
<evidence type="ECO:0000256" key="4">
    <source>
        <dbReference type="SAM" id="MobiDB-lite"/>
    </source>
</evidence>
<feature type="region of interest" description="Disordered" evidence="4">
    <location>
        <begin position="397"/>
        <end position="420"/>
    </location>
</feature>
<feature type="binding site" evidence="3">
    <location>
        <position position="120"/>
    </location>
    <ligand>
        <name>ATP</name>
        <dbReference type="ChEBI" id="CHEBI:30616"/>
    </ligand>
</feature>
<feature type="domain" description="Protein kinase" evidence="5">
    <location>
        <begin position="81"/>
        <end position="563"/>
    </location>
</feature>
<dbReference type="PROSITE" id="PS00107">
    <property type="entry name" value="PROTEIN_KINASE_ATP"/>
    <property type="match status" value="1"/>
</dbReference>
<reference evidence="6" key="1">
    <citation type="submission" date="2023-03" db="EMBL/GenBank/DDBJ databases">
        <title>Mating type loci evolution in Malassezia.</title>
        <authorList>
            <person name="Coelho M.A."/>
        </authorList>
    </citation>
    <scope>NUCLEOTIDE SEQUENCE</scope>
    <source>
        <strain evidence="6">CBS 12830</strain>
    </source>
</reference>
<accession>A0AAF0ECV4</accession>
<dbReference type="AlphaFoldDB" id="A0AAF0ECV4"/>
<evidence type="ECO:0000256" key="3">
    <source>
        <dbReference type="PROSITE-ProRule" id="PRU10141"/>
    </source>
</evidence>
<dbReference type="InterPro" id="IPR051681">
    <property type="entry name" value="Ser/Thr_Kinases-Pseudokinases"/>
</dbReference>
<dbReference type="Gene3D" id="3.30.200.20">
    <property type="entry name" value="Phosphorylase Kinase, domain 1"/>
    <property type="match status" value="1"/>
</dbReference>
<dbReference type="SUPFAM" id="SSF56112">
    <property type="entry name" value="Protein kinase-like (PK-like)"/>
    <property type="match status" value="1"/>
</dbReference>
<evidence type="ECO:0000259" key="5">
    <source>
        <dbReference type="PROSITE" id="PS50011"/>
    </source>
</evidence>
<dbReference type="PANTHER" id="PTHR44329:SF214">
    <property type="entry name" value="PROTEIN KINASE DOMAIN-CONTAINING PROTEIN"/>
    <property type="match status" value="1"/>
</dbReference>
<proteinExistence type="predicted"/>
<feature type="region of interest" description="Disordered" evidence="4">
    <location>
        <begin position="433"/>
        <end position="478"/>
    </location>
</feature>
<dbReference type="InterPro" id="IPR011009">
    <property type="entry name" value="Kinase-like_dom_sf"/>
</dbReference>
<dbReference type="SMART" id="SM00220">
    <property type="entry name" value="S_TKc"/>
    <property type="match status" value="1"/>
</dbReference>
<dbReference type="CDD" id="cd00180">
    <property type="entry name" value="PKc"/>
    <property type="match status" value="1"/>
</dbReference>
<feature type="region of interest" description="Disordered" evidence="4">
    <location>
        <begin position="351"/>
        <end position="378"/>
    </location>
</feature>
<dbReference type="InterPro" id="IPR008271">
    <property type="entry name" value="Ser/Thr_kinase_AS"/>
</dbReference>
<keyword evidence="2 3" id="KW-0067">ATP-binding</keyword>
<evidence type="ECO:0000256" key="1">
    <source>
        <dbReference type="ARBA" id="ARBA00022741"/>
    </source>
</evidence>
<dbReference type="InterPro" id="IPR017441">
    <property type="entry name" value="Protein_kinase_ATP_BS"/>
</dbReference>
<dbReference type="Proteomes" id="UP001214415">
    <property type="component" value="Chromosome 2"/>
</dbReference>
<sequence>MSKNDLFYSHVDSPSPPRLLPPKRQGLGPDPPRQPSSWAVNRPVRPAHTKKPSFGRMSLDEREMETQRIRAEQNIDIRVFLERAFKLGEGRNSEVYLGAYAPRMASQATDSIPWELCAIKRLQVDRESQLAGLEEAFALRRLGHHPHIVRLLGVLDEVEFRAQYALGDVQAHEDPPHLLIVLEYLPFSLASFVRRQPTAVTLPQWLTWALQLTSTIEWLHQRGCVHGDIKQENVLLTPHLTVKLCDFSSVLFSNASSPATDTYSVGTPAFRAPELFNTTSWSPSEEAGLAHPALSYTLDIFSLGVLLYTLATGVEPNHRVTSIMAMRQRQNVFFSSEEGDRIERIHMGCDAQPLTTSPVSSMTSSPSRESRSSSMHETDALPSYVVDRLLDPSPFPKGILAARTPRDRAWSGTTSVPPSHQRVPLMRAASIHTTGKAETTAKVHGTSSSNSPSGGLRRARTVQQPGQRARTDGLTPPREATMSWTHVHTLPMQELQDALPNLSASISLDERPYADGAPALIMPGGDRLPDELRDLIQCMVEPQPEARPTTKRIIETLQKHIDFLFDAHPAHIPSASSPT</sequence>
<feature type="compositionally biased region" description="Basic and acidic residues" evidence="4">
    <location>
        <begin position="368"/>
        <end position="378"/>
    </location>
</feature>
<dbReference type="InterPro" id="IPR000719">
    <property type="entry name" value="Prot_kinase_dom"/>
</dbReference>
<dbReference type="PANTHER" id="PTHR44329">
    <property type="entry name" value="SERINE/THREONINE-PROTEIN KINASE TNNI3K-RELATED"/>
    <property type="match status" value="1"/>
</dbReference>
<dbReference type="GO" id="GO:0004674">
    <property type="term" value="F:protein serine/threonine kinase activity"/>
    <property type="evidence" value="ECO:0007669"/>
    <property type="project" value="TreeGrafter"/>
</dbReference>
<feature type="compositionally biased region" description="Low complexity" evidence="4">
    <location>
        <begin position="355"/>
        <end position="367"/>
    </location>
</feature>